<accession>A0A1Y3EET3</accession>
<evidence type="ECO:0000256" key="3">
    <source>
        <dbReference type="ARBA" id="ARBA00022448"/>
    </source>
</evidence>
<name>A0A1Y3EET3_9BILA</name>
<proteinExistence type="inferred from homology"/>
<dbReference type="AlphaFoldDB" id="A0A1Y3EET3"/>
<dbReference type="Gene3D" id="1.20.1280.130">
    <property type="match status" value="1"/>
</dbReference>
<keyword evidence="4" id="KW-0653">Protein transport</keyword>
<evidence type="ECO:0000256" key="6">
    <source>
        <dbReference type="ARBA" id="ARBA00023054"/>
    </source>
</evidence>
<evidence type="ECO:0000313" key="10">
    <source>
        <dbReference type="Proteomes" id="UP000243006"/>
    </source>
</evidence>
<dbReference type="GO" id="GO:0042147">
    <property type="term" value="P:retrograde transport, endosome to Golgi"/>
    <property type="evidence" value="ECO:0007669"/>
    <property type="project" value="InterPro"/>
</dbReference>
<dbReference type="Gene3D" id="6.10.250.860">
    <property type="match status" value="1"/>
</dbReference>
<evidence type="ECO:0000256" key="1">
    <source>
        <dbReference type="ARBA" id="ARBA00004601"/>
    </source>
</evidence>
<organism evidence="9 10">
    <name type="scientific">Trichinella nativa</name>
    <dbReference type="NCBI Taxonomy" id="6335"/>
    <lineage>
        <taxon>Eukaryota</taxon>
        <taxon>Metazoa</taxon>
        <taxon>Ecdysozoa</taxon>
        <taxon>Nematoda</taxon>
        <taxon>Enoplea</taxon>
        <taxon>Dorylaimia</taxon>
        <taxon>Trichinellida</taxon>
        <taxon>Trichinellidae</taxon>
        <taxon>Trichinella</taxon>
    </lineage>
</organism>
<comment type="subcellular location">
    <subcellularLocation>
        <location evidence="1">Golgi apparatus</location>
        <location evidence="1">trans-Golgi network</location>
    </subcellularLocation>
</comment>
<keyword evidence="7" id="KW-0812">Transmembrane</keyword>
<dbReference type="GO" id="GO:0006896">
    <property type="term" value="P:Golgi to vacuole transport"/>
    <property type="evidence" value="ECO:0007669"/>
    <property type="project" value="TreeGrafter"/>
</dbReference>
<keyword evidence="7" id="KW-1133">Transmembrane helix</keyword>
<evidence type="ECO:0000256" key="2">
    <source>
        <dbReference type="ARBA" id="ARBA00009150"/>
    </source>
</evidence>
<dbReference type="InterPro" id="IPR012501">
    <property type="entry name" value="Vps54_C"/>
</dbReference>
<protein>
    <submittedName>
        <fullName evidence="9">Vps54-like protein</fullName>
    </submittedName>
</protein>
<comment type="similarity">
    <text evidence="2">Belongs to the VPS54 family.</text>
</comment>
<gene>
    <name evidence="9" type="ORF">D917_02479</name>
</gene>
<dbReference type="EMBL" id="LVZM01014565">
    <property type="protein sequence ID" value="OUC43531.1"/>
    <property type="molecule type" value="Genomic_DNA"/>
</dbReference>
<keyword evidence="3" id="KW-0813">Transport</keyword>
<dbReference type="GO" id="GO:0000938">
    <property type="term" value="C:GARP complex"/>
    <property type="evidence" value="ECO:0007669"/>
    <property type="project" value="InterPro"/>
</dbReference>
<dbReference type="PANTHER" id="PTHR12965:SF0">
    <property type="entry name" value="VACUOLAR PROTEIN SORTING-ASSOCIATED PROTEIN 54"/>
    <property type="match status" value="1"/>
</dbReference>
<dbReference type="Pfam" id="PF07928">
    <property type="entry name" value="Vps54"/>
    <property type="match status" value="1"/>
</dbReference>
<keyword evidence="5" id="KW-0333">Golgi apparatus</keyword>
<dbReference type="Proteomes" id="UP000243006">
    <property type="component" value="Unassembled WGS sequence"/>
</dbReference>
<reference evidence="9 10" key="1">
    <citation type="submission" date="2015-04" db="EMBL/GenBank/DDBJ databases">
        <title>Draft genome of the roundworm Trichinella nativa.</title>
        <authorList>
            <person name="Mitreva M."/>
        </authorList>
    </citation>
    <scope>NUCLEOTIDE SEQUENCE [LARGE SCALE GENOMIC DNA]</scope>
    <source>
        <strain evidence="9 10">ISS45</strain>
    </source>
</reference>
<evidence type="ECO:0000259" key="8">
    <source>
        <dbReference type="Pfam" id="PF07928"/>
    </source>
</evidence>
<evidence type="ECO:0000256" key="7">
    <source>
        <dbReference type="SAM" id="Phobius"/>
    </source>
</evidence>
<feature type="transmembrane region" description="Helical" evidence="7">
    <location>
        <begin position="16"/>
        <end position="36"/>
    </location>
</feature>
<dbReference type="PANTHER" id="PTHR12965">
    <property type="entry name" value="VACUOLAR PROTEIN SORTING 54"/>
    <property type="match status" value="1"/>
</dbReference>
<dbReference type="InterPro" id="IPR039745">
    <property type="entry name" value="Vps54"/>
</dbReference>
<sequence length="408" mass="46732">MPKSDFVGFCQPGERFIKLFLFSFLFCLVLIVKVVLFKEKYVKLSGEEFARLVHVINKHDDEFQNLLNRPVVALRAFLRSQLNLYMQSFHEDRKTKLTSAFYIFSNFVNLAEISICFRTIIDSEMWKRADVPSMFQDIVDRFSLTKKLQDVTPVQQERSSRSYLSLGGEKYVVVGTALILLQIVAQYCQLVDELPLLCTGNVLSFLIEILKAYNSRCCQLILGAGAVEVVGLKTIAAVHLALSCRSLQLIAYFIPHLHSFFESHLPETSQHQTRHFVQLLKDYEDHVNEIFNKMVSIVELCIVQLLDKWSLSGSLPSSAFMLIFKQIRRFHDSVNDILKPDDLKKVMLRIYGSIRKSVDADLQRRGVNAKTANDEYKFACDDFCLLVETMRTLPAFNDAGELLDAALL</sequence>
<dbReference type="GO" id="GO:0005829">
    <property type="term" value="C:cytosol"/>
    <property type="evidence" value="ECO:0007669"/>
    <property type="project" value="GOC"/>
</dbReference>
<feature type="domain" description="Vacuolar protein sorting-associated protein 54 C-terminal" evidence="8">
    <location>
        <begin position="169"/>
        <end position="299"/>
    </location>
</feature>
<keyword evidence="6" id="KW-0175">Coiled coil</keyword>
<evidence type="ECO:0000313" key="9">
    <source>
        <dbReference type="EMBL" id="OUC43531.1"/>
    </source>
</evidence>
<evidence type="ECO:0000256" key="5">
    <source>
        <dbReference type="ARBA" id="ARBA00023034"/>
    </source>
</evidence>
<dbReference type="GO" id="GO:0015031">
    <property type="term" value="P:protein transport"/>
    <property type="evidence" value="ECO:0007669"/>
    <property type="project" value="UniProtKB-KW"/>
</dbReference>
<comment type="caution">
    <text evidence="9">The sequence shown here is derived from an EMBL/GenBank/DDBJ whole genome shotgun (WGS) entry which is preliminary data.</text>
</comment>
<dbReference type="GO" id="GO:0019905">
    <property type="term" value="F:syntaxin binding"/>
    <property type="evidence" value="ECO:0007669"/>
    <property type="project" value="TreeGrafter"/>
</dbReference>
<keyword evidence="7" id="KW-0472">Membrane</keyword>
<evidence type="ECO:0000256" key="4">
    <source>
        <dbReference type="ARBA" id="ARBA00022927"/>
    </source>
</evidence>